<keyword evidence="6" id="KW-0489">Methyltransferase</keyword>
<reference evidence="7" key="1">
    <citation type="submission" date="2017-06" db="EMBL/GenBank/DDBJ databases">
        <authorList>
            <person name="Varghese N."/>
            <person name="Submissions S."/>
        </authorList>
    </citation>
    <scope>NUCLEOTIDE SEQUENCE [LARGE SCALE GENOMIC DNA]</scope>
    <source>
        <strain evidence="7">DSM 137</strain>
    </source>
</reference>
<keyword evidence="7" id="KW-1185">Reference proteome</keyword>
<keyword evidence="2 5" id="KW-0812">Transmembrane</keyword>
<dbReference type="PANTHER" id="PTHR43847:SF1">
    <property type="entry name" value="BLL3993 PROTEIN"/>
    <property type="match status" value="1"/>
</dbReference>
<evidence type="ECO:0000256" key="1">
    <source>
        <dbReference type="ARBA" id="ARBA00004141"/>
    </source>
</evidence>
<accession>A0A212SB41</accession>
<keyword evidence="3 5" id="KW-1133">Transmembrane helix</keyword>
<dbReference type="InterPro" id="IPR052527">
    <property type="entry name" value="Metal_cation-efflux_comp"/>
</dbReference>
<name>A0A212SB41_RHOAC</name>
<dbReference type="Proteomes" id="UP000198418">
    <property type="component" value="Unassembled WGS sequence"/>
</dbReference>
<evidence type="ECO:0000313" key="7">
    <source>
        <dbReference type="Proteomes" id="UP000198418"/>
    </source>
</evidence>
<evidence type="ECO:0000256" key="5">
    <source>
        <dbReference type="SAM" id="Phobius"/>
    </source>
</evidence>
<keyword evidence="4 5" id="KW-0472">Membrane</keyword>
<sequence length="217" mass="23038">MNVGQALFILASGALYGIFVIWARGLDAFLSNPALACLGLVYAVLTLAALFVGGNLSAGEREDRGNRWVLPVFAVVGLALAAVPPLDDAREISTFGGDGVRWFGVALFALGGALRLWPVAVLGHRFSGLVAIQPGHRLQTTGLYSVVRHPSYLGLLVSSLGWALAFRSGIGVALAACLIPPLLARIKAEENLLSSQFGADYDAFRARTPWRLIPGVW</sequence>
<evidence type="ECO:0000256" key="2">
    <source>
        <dbReference type="ARBA" id="ARBA00022692"/>
    </source>
</evidence>
<protein>
    <submittedName>
        <fullName evidence="6">Protein-S-isoprenylcysteine O-methyltransferase Ste14</fullName>
    </submittedName>
</protein>
<evidence type="ECO:0000256" key="4">
    <source>
        <dbReference type="ARBA" id="ARBA00023136"/>
    </source>
</evidence>
<dbReference type="OrthoDB" id="7203053at2"/>
<organism evidence="6 7">
    <name type="scientific">Rhodoblastus acidophilus</name>
    <name type="common">Rhodopseudomonas acidophila</name>
    <dbReference type="NCBI Taxonomy" id="1074"/>
    <lineage>
        <taxon>Bacteria</taxon>
        <taxon>Pseudomonadati</taxon>
        <taxon>Pseudomonadota</taxon>
        <taxon>Alphaproteobacteria</taxon>
        <taxon>Hyphomicrobiales</taxon>
        <taxon>Rhodoblastaceae</taxon>
        <taxon>Rhodoblastus</taxon>
    </lineage>
</organism>
<feature type="transmembrane region" description="Helical" evidence="5">
    <location>
        <begin position="68"/>
        <end position="87"/>
    </location>
</feature>
<dbReference type="GO" id="GO:0004671">
    <property type="term" value="F:protein C-terminal S-isoprenylcysteine carboxyl O-methyltransferase activity"/>
    <property type="evidence" value="ECO:0007669"/>
    <property type="project" value="InterPro"/>
</dbReference>
<dbReference type="GO" id="GO:0016020">
    <property type="term" value="C:membrane"/>
    <property type="evidence" value="ECO:0007669"/>
    <property type="project" value="UniProtKB-SubCell"/>
</dbReference>
<feature type="transmembrane region" description="Helical" evidence="5">
    <location>
        <begin position="35"/>
        <end position="56"/>
    </location>
</feature>
<proteinExistence type="predicted"/>
<dbReference type="AlphaFoldDB" id="A0A212SB41"/>
<dbReference type="GO" id="GO:0032259">
    <property type="term" value="P:methylation"/>
    <property type="evidence" value="ECO:0007669"/>
    <property type="project" value="UniProtKB-KW"/>
</dbReference>
<evidence type="ECO:0000256" key="3">
    <source>
        <dbReference type="ARBA" id="ARBA00022989"/>
    </source>
</evidence>
<gene>
    <name evidence="6" type="ORF">SAMN06265338_12212</name>
</gene>
<dbReference type="EMBL" id="FYDG01000022">
    <property type="protein sequence ID" value="SNB82728.1"/>
    <property type="molecule type" value="Genomic_DNA"/>
</dbReference>
<dbReference type="Pfam" id="PF04140">
    <property type="entry name" value="ICMT"/>
    <property type="match status" value="1"/>
</dbReference>
<dbReference type="Gene3D" id="1.20.120.1630">
    <property type="match status" value="1"/>
</dbReference>
<feature type="transmembrane region" description="Helical" evidence="5">
    <location>
        <begin position="152"/>
        <end position="179"/>
    </location>
</feature>
<evidence type="ECO:0000313" key="6">
    <source>
        <dbReference type="EMBL" id="SNB82728.1"/>
    </source>
</evidence>
<feature type="transmembrane region" description="Helical" evidence="5">
    <location>
        <begin position="6"/>
        <end position="23"/>
    </location>
</feature>
<dbReference type="PANTHER" id="PTHR43847">
    <property type="entry name" value="BLL3993 PROTEIN"/>
    <property type="match status" value="1"/>
</dbReference>
<comment type="subcellular location">
    <subcellularLocation>
        <location evidence="1">Membrane</location>
        <topology evidence="1">Multi-pass membrane protein</topology>
    </subcellularLocation>
</comment>
<feature type="transmembrane region" description="Helical" evidence="5">
    <location>
        <begin position="99"/>
        <end position="117"/>
    </location>
</feature>
<keyword evidence="6" id="KW-0808">Transferase</keyword>
<dbReference type="InterPro" id="IPR007269">
    <property type="entry name" value="ICMT_MeTrfase"/>
</dbReference>